<evidence type="ECO:0000256" key="1">
    <source>
        <dbReference type="ARBA" id="ARBA00004651"/>
    </source>
</evidence>
<dbReference type="PANTHER" id="PTHR35007">
    <property type="entry name" value="INTEGRAL MEMBRANE PROTEIN-RELATED"/>
    <property type="match status" value="1"/>
</dbReference>
<dbReference type="GO" id="GO:0005886">
    <property type="term" value="C:plasma membrane"/>
    <property type="evidence" value="ECO:0007669"/>
    <property type="project" value="UniProtKB-SubCell"/>
</dbReference>
<comment type="caution">
    <text evidence="8">The sequence shown here is derived from an EMBL/GenBank/DDBJ whole genome shotgun (WGS) entry which is preliminary data.</text>
</comment>
<feature type="transmembrane region" description="Helical" evidence="6">
    <location>
        <begin position="43"/>
        <end position="61"/>
    </location>
</feature>
<keyword evidence="3 6" id="KW-0812">Transmembrane</keyword>
<dbReference type="Pfam" id="PF00482">
    <property type="entry name" value="T2SSF"/>
    <property type="match status" value="1"/>
</dbReference>
<sequence length="429" mass="48289">MERNRGGRKTGNRQGQEILCRIWGRETGALKYREFQVQKTERLLAILSAGLAMALLCQIFLTTGGLEPLTELLRPDSGEGDRTYVLDAEVGDEKLRRISVSVPEQELSEEEASALLDQAQVELERWVAAIPNPDSVEDDLDLPERFCGGLVTGSWQSDCYDLMDASGQIRKQWVEEGGELVVLSVRLRCVEQERECSFAVRIVPKGDSLADRLMRETGRQLEAERSLQQASAALPETLEEQPVKWRLHQEPYGLWILCLTIAGTGLISFAYDHDLEKEGEARQEELALAYPSFLARLTLLAQTGMPIRQIFARLSKEKNGVVYEEVRRTFREMESGMTQTEALERFGKRTRLPQYKKCAALLAQNIRRGTGELITALGQEAENAFEEQKAAARRKAEEAQTKLLFPMLLMLSVVMILILVPAWLSFGGL</sequence>
<dbReference type="PANTHER" id="PTHR35007:SF1">
    <property type="entry name" value="PILUS ASSEMBLY PROTEIN"/>
    <property type="match status" value="1"/>
</dbReference>
<dbReference type="EMBL" id="JAJEQF010000018">
    <property type="protein sequence ID" value="MCC2167719.1"/>
    <property type="molecule type" value="Genomic_DNA"/>
</dbReference>
<feature type="transmembrane region" description="Helical" evidence="6">
    <location>
        <begin position="403"/>
        <end position="424"/>
    </location>
</feature>
<keyword evidence="4 6" id="KW-1133">Transmembrane helix</keyword>
<feature type="transmembrane region" description="Helical" evidence="6">
    <location>
        <begin position="252"/>
        <end position="271"/>
    </location>
</feature>
<dbReference type="Proteomes" id="UP001199355">
    <property type="component" value="Unassembled WGS sequence"/>
</dbReference>
<dbReference type="InterPro" id="IPR018076">
    <property type="entry name" value="T2SS_GspF_dom"/>
</dbReference>
<accession>A0AAE3DMP6</accession>
<organism evidence="8 9">
    <name type="scientific">Gallintestinimicrobium propionicum</name>
    <dbReference type="NCBI Taxonomy" id="2981770"/>
    <lineage>
        <taxon>Bacteria</taxon>
        <taxon>Bacillati</taxon>
        <taxon>Bacillota</taxon>
        <taxon>Clostridia</taxon>
        <taxon>Lachnospirales</taxon>
        <taxon>Lachnospiraceae</taxon>
        <taxon>Gallintestinimicrobium</taxon>
    </lineage>
</organism>
<evidence type="ECO:0000256" key="6">
    <source>
        <dbReference type="SAM" id="Phobius"/>
    </source>
</evidence>
<protein>
    <submittedName>
        <fullName evidence="8">Type II secretion system F family protein</fullName>
    </submittedName>
</protein>
<evidence type="ECO:0000256" key="5">
    <source>
        <dbReference type="ARBA" id="ARBA00023136"/>
    </source>
</evidence>
<gene>
    <name evidence="8" type="ORF">LKD45_08445</name>
</gene>
<proteinExistence type="predicted"/>
<comment type="subcellular location">
    <subcellularLocation>
        <location evidence="1">Cell membrane</location>
        <topology evidence="1">Multi-pass membrane protein</topology>
    </subcellularLocation>
</comment>
<reference evidence="8 9" key="1">
    <citation type="submission" date="2021-10" db="EMBL/GenBank/DDBJ databases">
        <title>Anaerobic single-cell dispensing facilitates the cultivation of human gut bacteria.</title>
        <authorList>
            <person name="Afrizal A."/>
        </authorList>
    </citation>
    <scope>NUCLEOTIDE SEQUENCE [LARGE SCALE GENOMIC DNA]</scope>
    <source>
        <strain evidence="8 9">CLA-AA-H244</strain>
    </source>
</reference>
<evidence type="ECO:0000313" key="8">
    <source>
        <dbReference type="EMBL" id="MCC2167719.1"/>
    </source>
</evidence>
<evidence type="ECO:0000313" key="9">
    <source>
        <dbReference type="Proteomes" id="UP001199355"/>
    </source>
</evidence>
<keyword evidence="9" id="KW-1185">Reference proteome</keyword>
<evidence type="ECO:0000256" key="4">
    <source>
        <dbReference type="ARBA" id="ARBA00022989"/>
    </source>
</evidence>
<feature type="domain" description="Type II secretion system protein GspF" evidence="7">
    <location>
        <begin position="293"/>
        <end position="421"/>
    </location>
</feature>
<evidence type="ECO:0000259" key="7">
    <source>
        <dbReference type="Pfam" id="PF00482"/>
    </source>
</evidence>
<dbReference type="RefSeq" id="WP_308728257.1">
    <property type="nucleotide sequence ID" value="NZ_JAJEQF010000018.1"/>
</dbReference>
<keyword evidence="5 6" id="KW-0472">Membrane</keyword>
<evidence type="ECO:0000256" key="3">
    <source>
        <dbReference type="ARBA" id="ARBA00022692"/>
    </source>
</evidence>
<keyword evidence="2" id="KW-1003">Cell membrane</keyword>
<name>A0AAE3DMP6_9FIRM</name>
<evidence type="ECO:0000256" key="2">
    <source>
        <dbReference type="ARBA" id="ARBA00022475"/>
    </source>
</evidence>
<dbReference type="AlphaFoldDB" id="A0AAE3DMP6"/>